<dbReference type="Proteomes" id="UP000256405">
    <property type="component" value="Unassembled WGS sequence"/>
</dbReference>
<sequence>MNWGFINEDERISRVQLLEKQDNSACFVKNSASTAVKKTFKKKAGSGACLSVVVVNIFGGFYALKHREEHIQIWNQHDSCSSVDSHVFWSIILN</sequence>
<organism evidence="1 2">
    <name type="scientific">Algoriphagus antarcticus</name>
    <dbReference type="NCBI Taxonomy" id="238540"/>
    <lineage>
        <taxon>Bacteria</taxon>
        <taxon>Pseudomonadati</taxon>
        <taxon>Bacteroidota</taxon>
        <taxon>Cytophagia</taxon>
        <taxon>Cytophagales</taxon>
        <taxon>Cyclobacteriaceae</taxon>
        <taxon>Algoriphagus</taxon>
    </lineage>
</organism>
<evidence type="ECO:0000313" key="1">
    <source>
        <dbReference type="EMBL" id="REG82513.1"/>
    </source>
</evidence>
<dbReference type="AlphaFoldDB" id="A0A3E0DII5"/>
<dbReference type="EMBL" id="QUNF01000021">
    <property type="protein sequence ID" value="REG82513.1"/>
    <property type="molecule type" value="Genomic_DNA"/>
</dbReference>
<evidence type="ECO:0000313" key="2">
    <source>
        <dbReference type="Proteomes" id="UP000256405"/>
    </source>
</evidence>
<gene>
    <name evidence="1" type="ORF">C8N25_12144</name>
</gene>
<protein>
    <submittedName>
        <fullName evidence="1">Uncharacterized protein</fullName>
    </submittedName>
</protein>
<name>A0A3E0DII5_9BACT</name>
<reference evidence="1 2" key="1">
    <citation type="submission" date="2018-08" db="EMBL/GenBank/DDBJ databases">
        <title>Genomic Encyclopedia of Archaeal and Bacterial Type Strains, Phase II (KMG-II): from individual species to whole genera.</title>
        <authorList>
            <person name="Goeker M."/>
        </authorList>
    </citation>
    <scope>NUCLEOTIDE SEQUENCE [LARGE SCALE GENOMIC DNA]</scope>
    <source>
        <strain evidence="1 2">DSM 15986</strain>
    </source>
</reference>
<comment type="caution">
    <text evidence="1">The sequence shown here is derived from an EMBL/GenBank/DDBJ whole genome shotgun (WGS) entry which is preliminary data.</text>
</comment>
<keyword evidence="2" id="KW-1185">Reference proteome</keyword>
<proteinExistence type="predicted"/>
<accession>A0A3E0DII5</accession>